<dbReference type="Proteomes" id="UP000231152">
    <property type="component" value="Unassembled WGS sequence"/>
</dbReference>
<dbReference type="GO" id="GO:0043138">
    <property type="term" value="F:3'-5' DNA helicase activity"/>
    <property type="evidence" value="ECO:0007669"/>
    <property type="project" value="TreeGrafter"/>
</dbReference>
<organism evidence="4 5">
    <name type="scientific">Candidatus Uhrbacteria bacterium CG10_big_fil_rev_8_21_14_0_10_48_11</name>
    <dbReference type="NCBI Taxonomy" id="1975037"/>
    <lineage>
        <taxon>Bacteria</taxon>
        <taxon>Candidatus Uhriibacteriota</taxon>
    </lineage>
</organism>
<evidence type="ECO:0000313" key="5">
    <source>
        <dbReference type="Proteomes" id="UP000231152"/>
    </source>
</evidence>
<sequence>MVEEVVRQPLNAKKLKSVTTILPYPPLSDTQLSLLNELARRYAATRTQAVRTVVPDFPLRFIPSVEKRTVRRKSIKVKNISKLYRYLTKAKGSLVITGREMNPTDKAIADYIVTQANKGQVLCLFPDRYSLEWALHHFSAQQNRRPSIYHAGLSKSTLATTWKKIATGEAQIIFGTRTALFAPFASLCSILAFNASDDSYRSWDMQPHYDARELAMVVAKNKMPNFLFAVLPSFSITAGVPLVRVPATTLPKRVAFDRRALPYTERKKILPEELIKKIAAEDKPVLVFANKRGYAALVCRDCGYLPRCESCDRALVLKSKKTIATLHCERCNVNISTPETCPECTGASFHFVGAGVERIAEAIKNAFPTKTVQILSASNKQNVILASTLENIRRDTVDIIVATAVILPRLWTVPTFDLTIVLGAEGLFLQTDWQASERVLATLEQLSAHTSGELMVDTYGNEDPALKAFLAGTTADFYKQEIKLRKKFNYPPYGTILTLSGTSKELDTLAAVLKKGQLAIIEIILQREVGGAIKMIILKVSKEASLKPLFALLTSAIKVDVNPTTLL</sequence>
<name>A0A2M8LED0_9BACT</name>
<evidence type="ECO:0000256" key="2">
    <source>
        <dbReference type="ARBA" id="ARBA00022840"/>
    </source>
</evidence>
<keyword evidence="1" id="KW-0547">Nucleotide-binding</keyword>
<evidence type="ECO:0008006" key="6">
    <source>
        <dbReference type="Google" id="ProtNLM"/>
    </source>
</evidence>
<proteinExistence type="predicted"/>
<dbReference type="AlphaFoldDB" id="A0A2M8LED0"/>
<protein>
    <recommendedName>
        <fullName evidence="6">Primosomal protein N</fullName>
    </recommendedName>
</protein>
<dbReference type="GO" id="GO:0006310">
    <property type="term" value="P:DNA recombination"/>
    <property type="evidence" value="ECO:0007669"/>
    <property type="project" value="TreeGrafter"/>
</dbReference>
<dbReference type="Gene3D" id="3.40.50.300">
    <property type="entry name" value="P-loop containing nucleotide triphosphate hydrolases"/>
    <property type="match status" value="1"/>
</dbReference>
<dbReference type="GO" id="GO:0003677">
    <property type="term" value="F:DNA binding"/>
    <property type="evidence" value="ECO:0007669"/>
    <property type="project" value="UniProtKB-KW"/>
</dbReference>
<dbReference type="GO" id="GO:0005524">
    <property type="term" value="F:ATP binding"/>
    <property type="evidence" value="ECO:0007669"/>
    <property type="project" value="UniProtKB-KW"/>
</dbReference>
<gene>
    <name evidence="4" type="ORF">COV04_02515</name>
</gene>
<dbReference type="PANTHER" id="PTHR30580">
    <property type="entry name" value="PRIMOSOMAL PROTEIN N"/>
    <property type="match status" value="1"/>
</dbReference>
<keyword evidence="3" id="KW-0238">DNA-binding</keyword>
<evidence type="ECO:0000313" key="4">
    <source>
        <dbReference type="EMBL" id="PJE75793.1"/>
    </source>
</evidence>
<dbReference type="InterPro" id="IPR027417">
    <property type="entry name" value="P-loop_NTPase"/>
</dbReference>
<reference evidence="4 5" key="1">
    <citation type="submission" date="2017-09" db="EMBL/GenBank/DDBJ databases">
        <title>Depth-based differentiation of microbial function through sediment-hosted aquifers and enrichment of novel symbionts in the deep terrestrial subsurface.</title>
        <authorList>
            <person name="Probst A.J."/>
            <person name="Ladd B."/>
            <person name="Jarett J.K."/>
            <person name="Geller-Mcgrath D.E."/>
            <person name="Sieber C.M."/>
            <person name="Emerson J.B."/>
            <person name="Anantharaman K."/>
            <person name="Thomas B.C."/>
            <person name="Malmstrom R."/>
            <person name="Stieglmeier M."/>
            <person name="Klingl A."/>
            <person name="Woyke T."/>
            <person name="Ryan C.M."/>
            <person name="Banfield J.F."/>
        </authorList>
    </citation>
    <scope>NUCLEOTIDE SEQUENCE [LARGE SCALE GENOMIC DNA]</scope>
    <source>
        <strain evidence="4">CG10_big_fil_rev_8_21_14_0_10_48_11</strain>
    </source>
</reference>
<keyword evidence="2" id="KW-0067">ATP-binding</keyword>
<dbReference type="GO" id="GO:0006302">
    <property type="term" value="P:double-strand break repair"/>
    <property type="evidence" value="ECO:0007669"/>
    <property type="project" value="TreeGrafter"/>
</dbReference>
<evidence type="ECO:0000256" key="1">
    <source>
        <dbReference type="ARBA" id="ARBA00022741"/>
    </source>
</evidence>
<dbReference type="PANTHER" id="PTHR30580:SF0">
    <property type="entry name" value="PRIMOSOMAL PROTEIN N"/>
    <property type="match status" value="1"/>
</dbReference>
<accession>A0A2M8LED0</accession>
<evidence type="ECO:0000256" key="3">
    <source>
        <dbReference type="ARBA" id="ARBA00023125"/>
    </source>
</evidence>
<comment type="caution">
    <text evidence="4">The sequence shown here is derived from an EMBL/GenBank/DDBJ whole genome shotgun (WGS) entry which is preliminary data.</text>
</comment>
<dbReference type="GO" id="GO:0006270">
    <property type="term" value="P:DNA replication initiation"/>
    <property type="evidence" value="ECO:0007669"/>
    <property type="project" value="TreeGrafter"/>
</dbReference>
<dbReference type="EMBL" id="PFET01000009">
    <property type="protein sequence ID" value="PJE75793.1"/>
    <property type="molecule type" value="Genomic_DNA"/>
</dbReference>